<dbReference type="Pfam" id="PF15860">
    <property type="entry name" value="DUF4728"/>
    <property type="match status" value="1"/>
</dbReference>
<sequence length="257" mass="28438">MDQTHTKLGKCVRLKNCCCGCSLKTGSILIASYYLVWCHFGLALIAPAFGNVGHSPEYYEGDTFKGFKDSLDDAPYLINKGLLGSLLVSVVLGFIVNIILIAAAATGNPKLILAWLFVHGVLLAIGSGAFIGLVFYGPDFTEAVRQTIVITINLFLSLYFMLVVMSYYKELTEKDIRTIRDPVVDIHDYGIQISNSPYIHFTQPSSYQAEKQPFTCLGEKQLLAYLDAKQLSCIGEKHIYTGLDKKQHPPCLEKNSP</sequence>
<dbReference type="PANTHER" id="PTHR36694">
    <property type="entry name" value="PASIFLORA 1, ISOFORM A-RELATED"/>
    <property type="match status" value="1"/>
</dbReference>
<accession>A0AAD8ENB9</accession>
<keyword evidence="1" id="KW-0812">Transmembrane</keyword>
<name>A0AAD8ENB9_DIPPU</name>
<keyword evidence="3" id="KW-1185">Reference proteome</keyword>
<feature type="transmembrane region" description="Helical" evidence="1">
    <location>
        <begin position="148"/>
        <end position="168"/>
    </location>
</feature>
<keyword evidence="1" id="KW-0472">Membrane</keyword>
<dbReference type="Proteomes" id="UP001233999">
    <property type="component" value="Unassembled WGS sequence"/>
</dbReference>
<evidence type="ECO:0000313" key="3">
    <source>
        <dbReference type="Proteomes" id="UP001233999"/>
    </source>
</evidence>
<comment type="caution">
    <text evidence="2">The sequence shown here is derived from an EMBL/GenBank/DDBJ whole genome shotgun (WGS) entry which is preliminary data.</text>
</comment>
<protein>
    <submittedName>
        <fullName evidence="2">Uncharacterized protein</fullName>
    </submittedName>
</protein>
<feature type="transmembrane region" description="Helical" evidence="1">
    <location>
        <begin position="31"/>
        <end position="50"/>
    </location>
</feature>
<dbReference type="PANTHER" id="PTHR36694:SF11">
    <property type="entry name" value="LP21121P-RELATED"/>
    <property type="match status" value="1"/>
</dbReference>
<dbReference type="InterPro" id="IPR031720">
    <property type="entry name" value="DUF4728"/>
</dbReference>
<evidence type="ECO:0000256" key="1">
    <source>
        <dbReference type="SAM" id="Phobius"/>
    </source>
</evidence>
<evidence type="ECO:0000313" key="2">
    <source>
        <dbReference type="EMBL" id="KAJ9596486.1"/>
    </source>
</evidence>
<feature type="transmembrane region" description="Helical" evidence="1">
    <location>
        <begin position="112"/>
        <end position="136"/>
    </location>
</feature>
<keyword evidence="1" id="KW-1133">Transmembrane helix</keyword>
<gene>
    <name evidence="2" type="ORF">L9F63_012487</name>
</gene>
<dbReference type="EMBL" id="JASPKZ010001985">
    <property type="protein sequence ID" value="KAJ9596486.1"/>
    <property type="molecule type" value="Genomic_DNA"/>
</dbReference>
<feature type="transmembrane region" description="Helical" evidence="1">
    <location>
        <begin position="82"/>
        <end position="105"/>
    </location>
</feature>
<reference evidence="2" key="2">
    <citation type="submission" date="2023-05" db="EMBL/GenBank/DDBJ databases">
        <authorList>
            <person name="Fouks B."/>
        </authorList>
    </citation>
    <scope>NUCLEOTIDE SEQUENCE</scope>
    <source>
        <strain evidence="2">Stay&amp;Tobe</strain>
        <tissue evidence="2">Testes</tissue>
    </source>
</reference>
<organism evidence="2 3">
    <name type="scientific">Diploptera punctata</name>
    <name type="common">Pacific beetle cockroach</name>
    <dbReference type="NCBI Taxonomy" id="6984"/>
    <lineage>
        <taxon>Eukaryota</taxon>
        <taxon>Metazoa</taxon>
        <taxon>Ecdysozoa</taxon>
        <taxon>Arthropoda</taxon>
        <taxon>Hexapoda</taxon>
        <taxon>Insecta</taxon>
        <taxon>Pterygota</taxon>
        <taxon>Neoptera</taxon>
        <taxon>Polyneoptera</taxon>
        <taxon>Dictyoptera</taxon>
        <taxon>Blattodea</taxon>
        <taxon>Blaberoidea</taxon>
        <taxon>Blaberidae</taxon>
        <taxon>Diplopterinae</taxon>
        <taxon>Diploptera</taxon>
    </lineage>
</organism>
<dbReference type="AlphaFoldDB" id="A0AAD8ENB9"/>
<reference evidence="2" key="1">
    <citation type="journal article" date="2023" name="IScience">
        <title>Live-bearing cockroach genome reveals convergent evolutionary mechanisms linked to viviparity in insects and beyond.</title>
        <authorList>
            <person name="Fouks B."/>
            <person name="Harrison M.C."/>
            <person name="Mikhailova A.A."/>
            <person name="Marchal E."/>
            <person name="English S."/>
            <person name="Carruthers M."/>
            <person name="Jennings E.C."/>
            <person name="Chiamaka E.L."/>
            <person name="Frigard R.A."/>
            <person name="Pippel M."/>
            <person name="Attardo G.M."/>
            <person name="Benoit J.B."/>
            <person name="Bornberg-Bauer E."/>
            <person name="Tobe S.S."/>
        </authorList>
    </citation>
    <scope>NUCLEOTIDE SEQUENCE</scope>
    <source>
        <strain evidence="2">Stay&amp;Tobe</strain>
    </source>
</reference>
<proteinExistence type="predicted"/>